<dbReference type="AlphaFoldDB" id="A0A2G1XET6"/>
<accession>A0A2G1XET6</accession>
<dbReference type="SUPFAM" id="SSF53244">
    <property type="entry name" value="MurD-like peptide ligases, peptide-binding domain"/>
    <property type="match status" value="1"/>
</dbReference>
<dbReference type="GO" id="GO:0016881">
    <property type="term" value="F:acid-amino acid ligase activity"/>
    <property type="evidence" value="ECO:0007669"/>
    <property type="project" value="InterPro"/>
</dbReference>
<dbReference type="EMBL" id="NHZO01000154">
    <property type="protein sequence ID" value="PHQ49743.1"/>
    <property type="molecule type" value="Genomic_DNA"/>
</dbReference>
<name>A0A2G1XET6_STRCJ</name>
<dbReference type="InterPro" id="IPR036615">
    <property type="entry name" value="Mur_ligase_C_dom_sf"/>
</dbReference>
<dbReference type="Proteomes" id="UP000222531">
    <property type="component" value="Unassembled WGS sequence"/>
</dbReference>
<gene>
    <name evidence="1" type="ORF">BLA24_26080</name>
</gene>
<keyword evidence="2" id="KW-1185">Reference proteome</keyword>
<keyword evidence="1" id="KW-0436">Ligase</keyword>
<dbReference type="Gene3D" id="3.90.190.20">
    <property type="entry name" value="Mur ligase, C-terminal domain"/>
    <property type="match status" value="1"/>
</dbReference>
<reference evidence="1 2" key="1">
    <citation type="journal article" date="2017" name="Biochemistry">
        <title>Identification of the Biosynthetic Pathway for the Antibiotic Bicyclomycin.</title>
        <authorList>
            <person name="Patteson J."/>
            <person name="Cai W."/>
            <person name="Johnson R.A."/>
            <person name="Santa Maria K."/>
            <person name="Li B."/>
        </authorList>
    </citation>
    <scope>NUCLEOTIDE SEQUENCE [LARGE SCALE GENOMIC DNA]</scope>
    <source>
        <strain evidence="1 2">ATCC 21532</strain>
    </source>
</reference>
<evidence type="ECO:0000313" key="1">
    <source>
        <dbReference type="EMBL" id="PHQ49743.1"/>
    </source>
</evidence>
<proteinExistence type="predicted"/>
<comment type="caution">
    <text evidence="1">The sequence shown here is derived from an EMBL/GenBank/DDBJ whole genome shotgun (WGS) entry which is preliminary data.</text>
</comment>
<sequence>MLELGDDSLEAHREIGRYAAEQGVEILLGVGNSPNVKQLVLHAGAAGVPNLALVADNETAADFLEKILVPGDKVLMKASRGGMLWQIAQRLTGQPVTGLGDH</sequence>
<dbReference type="OrthoDB" id="9801978at2"/>
<organism evidence="1 2">
    <name type="scientific">Streptomyces cinnamoneus</name>
    <name type="common">Streptoverticillium cinnamoneum</name>
    <dbReference type="NCBI Taxonomy" id="53446"/>
    <lineage>
        <taxon>Bacteria</taxon>
        <taxon>Bacillati</taxon>
        <taxon>Actinomycetota</taxon>
        <taxon>Actinomycetes</taxon>
        <taxon>Kitasatosporales</taxon>
        <taxon>Streptomycetaceae</taxon>
        <taxon>Streptomyces</taxon>
        <taxon>Streptomyces cinnamoneus group</taxon>
    </lineage>
</organism>
<protein>
    <submittedName>
        <fullName evidence="1">UDP-N-acetylmuramoylalanyl-D-glutamate--2, 6-diaminopimelate ligase</fullName>
    </submittedName>
</protein>
<evidence type="ECO:0000313" key="2">
    <source>
        <dbReference type="Proteomes" id="UP000222531"/>
    </source>
</evidence>